<dbReference type="SMART" id="SM00116">
    <property type="entry name" value="CBS"/>
    <property type="match status" value="2"/>
</dbReference>
<dbReference type="InterPro" id="IPR051257">
    <property type="entry name" value="Diverse_CBS-Domain"/>
</dbReference>
<feature type="compositionally biased region" description="Basic and acidic residues" evidence="3">
    <location>
        <begin position="75"/>
        <end position="85"/>
    </location>
</feature>
<feature type="domain" description="CBS" evidence="4">
    <location>
        <begin position="95"/>
        <end position="154"/>
    </location>
</feature>
<evidence type="ECO:0000256" key="1">
    <source>
        <dbReference type="ARBA" id="ARBA00023122"/>
    </source>
</evidence>
<dbReference type="PANTHER" id="PTHR43080:SF2">
    <property type="entry name" value="CBS DOMAIN-CONTAINING PROTEIN"/>
    <property type="match status" value="1"/>
</dbReference>
<protein>
    <submittedName>
        <fullName evidence="5">CBS domain-containing protein</fullName>
    </submittedName>
</protein>
<keyword evidence="6" id="KW-1185">Reference proteome</keyword>
<feature type="region of interest" description="Disordered" evidence="3">
    <location>
        <begin position="23"/>
        <end position="85"/>
    </location>
</feature>
<evidence type="ECO:0000259" key="4">
    <source>
        <dbReference type="PROSITE" id="PS51371"/>
    </source>
</evidence>
<evidence type="ECO:0000256" key="2">
    <source>
        <dbReference type="PROSITE-ProRule" id="PRU00703"/>
    </source>
</evidence>
<dbReference type="RefSeq" id="WP_127693957.1">
    <property type="nucleotide sequence ID" value="NZ_SACQ01000003.1"/>
</dbReference>
<dbReference type="Pfam" id="PF00571">
    <property type="entry name" value="CBS"/>
    <property type="match status" value="2"/>
</dbReference>
<sequence>MVLLIYDNGNLVKNLSDAQFPQRGVDATSQTSAAQNSLPYNELPQPQQPQVTVLNSAAQTQQRGSTSRSSQLYEETGRKSDSLQDRRRLNAVHIMSSPVISVKTFDTVKRAWDLTEQEDINHLVVANAQGEPVGVLTTGDILKHGTTSSSFVDTLIQRKSLIAVSPETLVRDIALIFMDHKVSCVPVIDENHVVAGIITRSDLLRLLVSGPNLEQRA</sequence>
<evidence type="ECO:0000313" key="6">
    <source>
        <dbReference type="Proteomes" id="UP000282818"/>
    </source>
</evidence>
<dbReference type="EMBL" id="SACQ01000003">
    <property type="protein sequence ID" value="RVU31112.1"/>
    <property type="molecule type" value="Genomic_DNA"/>
</dbReference>
<feature type="domain" description="CBS" evidence="4">
    <location>
        <begin position="156"/>
        <end position="214"/>
    </location>
</feature>
<accession>A0A437Q948</accession>
<evidence type="ECO:0000256" key="3">
    <source>
        <dbReference type="SAM" id="MobiDB-lite"/>
    </source>
</evidence>
<organism evidence="5 6">
    <name type="scientific">Neptunomonas marina</name>
    <dbReference type="NCBI Taxonomy" id="1815562"/>
    <lineage>
        <taxon>Bacteria</taxon>
        <taxon>Pseudomonadati</taxon>
        <taxon>Pseudomonadota</taxon>
        <taxon>Gammaproteobacteria</taxon>
        <taxon>Oceanospirillales</taxon>
        <taxon>Oceanospirillaceae</taxon>
        <taxon>Neptunomonas</taxon>
    </lineage>
</organism>
<proteinExistence type="predicted"/>
<feature type="compositionally biased region" description="Low complexity" evidence="3">
    <location>
        <begin position="59"/>
        <end position="71"/>
    </location>
</feature>
<feature type="compositionally biased region" description="Polar residues" evidence="3">
    <location>
        <begin position="27"/>
        <end position="39"/>
    </location>
</feature>
<name>A0A437Q948_9GAMM</name>
<dbReference type="InterPro" id="IPR000644">
    <property type="entry name" value="CBS_dom"/>
</dbReference>
<dbReference type="Proteomes" id="UP000282818">
    <property type="component" value="Unassembled WGS sequence"/>
</dbReference>
<dbReference type="InterPro" id="IPR046342">
    <property type="entry name" value="CBS_dom_sf"/>
</dbReference>
<keyword evidence="1 2" id="KW-0129">CBS domain</keyword>
<evidence type="ECO:0000313" key="5">
    <source>
        <dbReference type="EMBL" id="RVU31112.1"/>
    </source>
</evidence>
<comment type="caution">
    <text evidence="5">The sequence shown here is derived from an EMBL/GenBank/DDBJ whole genome shotgun (WGS) entry which is preliminary data.</text>
</comment>
<dbReference type="Gene3D" id="3.10.580.10">
    <property type="entry name" value="CBS-domain"/>
    <property type="match status" value="2"/>
</dbReference>
<dbReference type="SUPFAM" id="SSF54631">
    <property type="entry name" value="CBS-domain pair"/>
    <property type="match status" value="1"/>
</dbReference>
<dbReference type="PANTHER" id="PTHR43080">
    <property type="entry name" value="CBS DOMAIN-CONTAINING PROTEIN CBSX3, MITOCHONDRIAL"/>
    <property type="match status" value="1"/>
</dbReference>
<gene>
    <name evidence="5" type="ORF">EOE65_08900</name>
</gene>
<reference evidence="5 6" key="1">
    <citation type="submission" date="2019-01" db="EMBL/GenBank/DDBJ databases">
        <authorList>
            <person name="Chen W.-M."/>
        </authorList>
    </citation>
    <scope>NUCLEOTIDE SEQUENCE [LARGE SCALE GENOMIC DNA]</scope>
    <source>
        <strain evidence="5 6">HPM-16</strain>
    </source>
</reference>
<dbReference type="AlphaFoldDB" id="A0A437Q948"/>
<dbReference type="PROSITE" id="PS51371">
    <property type="entry name" value="CBS"/>
    <property type="match status" value="2"/>
</dbReference>